<organism evidence="13 14">
    <name type="scientific">Panagrolaimus superbus</name>
    <dbReference type="NCBI Taxonomy" id="310955"/>
    <lineage>
        <taxon>Eukaryota</taxon>
        <taxon>Metazoa</taxon>
        <taxon>Ecdysozoa</taxon>
        <taxon>Nematoda</taxon>
        <taxon>Chromadorea</taxon>
        <taxon>Rhabditida</taxon>
        <taxon>Tylenchina</taxon>
        <taxon>Panagrolaimomorpha</taxon>
        <taxon>Panagrolaimoidea</taxon>
        <taxon>Panagrolaimidae</taxon>
        <taxon>Panagrolaimus</taxon>
    </lineage>
</organism>
<comment type="subcellular location">
    <subcellularLocation>
        <location evidence="1">Nucleus</location>
    </subcellularLocation>
</comment>
<feature type="domain" description="C2H2-type" evidence="12">
    <location>
        <begin position="588"/>
        <end position="615"/>
    </location>
</feature>
<keyword evidence="8" id="KW-0539">Nucleus</keyword>
<evidence type="ECO:0000256" key="1">
    <source>
        <dbReference type="ARBA" id="ARBA00004123"/>
    </source>
</evidence>
<protein>
    <submittedName>
        <fullName evidence="14">Uncharacterized protein</fullName>
    </submittedName>
</protein>
<dbReference type="GO" id="GO:0000978">
    <property type="term" value="F:RNA polymerase II cis-regulatory region sequence-specific DNA binding"/>
    <property type="evidence" value="ECO:0007669"/>
    <property type="project" value="TreeGrafter"/>
</dbReference>
<feature type="region of interest" description="Disordered" evidence="10">
    <location>
        <begin position="364"/>
        <end position="388"/>
    </location>
</feature>
<dbReference type="WBParaSite" id="PSU_v2.g21326.t1">
    <property type="protein sequence ID" value="PSU_v2.g21326.t1"/>
    <property type="gene ID" value="PSU_v2.g21326"/>
</dbReference>
<feature type="compositionally biased region" description="Low complexity" evidence="10">
    <location>
        <begin position="714"/>
        <end position="731"/>
    </location>
</feature>
<feature type="compositionally biased region" description="Polar residues" evidence="10">
    <location>
        <begin position="747"/>
        <end position="773"/>
    </location>
</feature>
<evidence type="ECO:0000313" key="13">
    <source>
        <dbReference type="Proteomes" id="UP000887577"/>
    </source>
</evidence>
<dbReference type="AlphaFoldDB" id="A0A914YNY0"/>
<evidence type="ECO:0000256" key="6">
    <source>
        <dbReference type="ARBA" id="ARBA00023015"/>
    </source>
</evidence>
<keyword evidence="2" id="KW-0479">Metal-binding</keyword>
<feature type="domain" description="C2H2-type" evidence="12">
    <location>
        <begin position="532"/>
        <end position="559"/>
    </location>
</feature>
<dbReference type="Gene3D" id="3.30.710.10">
    <property type="entry name" value="Potassium Channel Kv1.1, Chain A"/>
    <property type="match status" value="1"/>
</dbReference>
<keyword evidence="3" id="KW-0677">Repeat</keyword>
<dbReference type="PANTHER" id="PTHR24393">
    <property type="entry name" value="ZINC FINGER PROTEIN"/>
    <property type="match status" value="1"/>
</dbReference>
<evidence type="ECO:0000256" key="7">
    <source>
        <dbReference type="ARBA" id="ARBA00023163"/>
    </source>
</evidence>
<dbReference type="FunFam" id="3.30.160.60:FF:000340">
    <property type="entry name" value="zinc finger protein 473 isoform X1"/>
    <property type="match status" value="1"/>
</dbReference>
<evidence type="ECO:0000256" key="5">
    <source>
        <dbReference type="ARBA" id="ARBA00022833"/>
    </source>
</evidence>
<dbReference type="InterPro" id="IPR011333">
    <property type="entry name" value="SKP1/BTB/POZ_sf"/>
</dbReference>
<dbReference type="Pfam" id="PF00096">
    <property type="entry name" value="zf-C2H2"/>
    <property type="match status" value="2"/>
</dbReference>
<evidence type="ECO:0000313" key="14">
    <source>
        <dbReference type="WBParaSite" id="PSU_v2.g21326.t1"/>
    </source>
</evidence>
<sequence>MATRIMALPISTKDGNAGLNPMSFTNHLTESAFERLRIQRSDGKFCDVDLVVKDKHFPAHRNVLAACSPFFESIFRSSKVLKEKVSVRFDDPEVFEILLNYMYGCTITIDRKVVSGLLVLSNNLMIVRLKHNCIEYLNKYIDNANCLFIRDISDRLNLPDLTKKANEYINQNLNGCLMESVDLLDYDLNALKLFISDARYRNVVESVTYLKCLIRWTNHNLNKREKEFYDLLEMIDFNTIPIETLYEIIETSVLFKSSLKCLLDILHSLFESNIPLDKFEANYHQLVRACQDKKLLYVSKDLVDSHFLAYENDEGMPHPMEEDDEDSEIDEIMADVHNNGGEHDSNDVDRPRLKLKINLGSPRKNLIHGPRRRGRPPKARTQRAEGDIENVDEEPDERFFQFNEDQQGIATFDEPDEFNPENTIGDNIDEEFNQNAENQDQENATEYSCEHCVFQTFNNTKLKKHVAVAHSRNVLYVCNICGFECKWNRAFYEHVKTHFPGPPFQCDSCEYTVDRIHVLLTHRLTHTDDRPFKCPQCDFRCLFKSNLIVHHRLHSGEKPFHCPECNKAFAMRYSVQKHMVIHSTDRAFACEECDFTTKYQSHYIAHRRIHSGDLFFCQQAGCTYSSPKKSQLAAHLRTHLAVRSHQCNTCKRTFIEKSHLVRHERIHLEEKPFKCENCDYASSRRDKLKEHILKHHTAQQSPKTHRRRFRRAKQVAQLAAQARQPQAACPPATNPNPENFFQAIPHQPSSSTRQPTDSTDFVPQTSDNSNQFRPQMPPNAPTQSVFVDQEQREYAIQQVVHLSQPPQEQSNTNFAAHNPPIETQTITQHRSNMVIGHDWQPLTLNRPASETLQQNQLNAVSPSPSLNFDLQVPPDNFYQRINPTNETIMRNPQSLGRDDHYFQHKDDMVLSMQPDPHVSDPQRPLSLPPSYGAQPYYSMTDTNQSSLQQQFIIASQQQHPVVIPQQQQQQQSSQPSTQQQQQQQPSNQWWNP</sequence>
<dbReference type="Gene3D" id="3.30.160.60">
    <property type="entry name" value="Classic Zinc Finger"/>
    <property type="match status" value="6"/>
</dbReference>
<feature type="domain" description="C2H2-type" evidence="12">
    <location>
        <begin position="504"/>
        <end position="531"/>
    </location>
</feature>
<dbReference type="SMART" id="SM00875">
    <property type="entry name" value="BACK"/>
    <property type="match status" value="1"/>
</dbReference>
<keyword evidence="6" id="KW-0805">Transcription regulation</keyword>
<feature type="domain" description="BTB" evidence="11">
    <location>
        <begin position="46"/>
        <end position="111"/>
    </location>
</feature>
<dbReference type="SMART" id="SM00355">
    <property type="entry name" value="ZnF_C2H2"/>
    <property type="match status" value="9"/>
</dbReference>
<evidence type="ECO:0000256" key="8">
    <source>
        <dbReference type="ARBA" id="ARBA00023242"/>
    </source>
</evidence>
<dbReference type="InterPro" id="IPR000210">
    <property type="entry name" value="BTB/POZ_dom"/>
</dbReference>
<keyword evidence="4 9" id="KW-0863">Zinc-finger</keyword>
<reference evidence="14" key="1">
    <citation type="submission" date="2022-11" db="UniProtKB">
        <authorList>
            <consortium name="WormBaseParasite"/>
        </authorList>
    </citation>
    <scope>IDENTIFICATION</scope>
</reference>
<evidence type="ECO:0000256" key="4">
    <source>
        <dbReference type="ARBA" id="ARBA00022771"/>
    </source>
</evidence>
<feature type="compositionally biased region" description="Basic residues" evidence="10">
    <location>
        <begin position="365"/>
        <end position="381"/>
    </location>
</feature>
<dbReference type="FunFam" id="3.30.160.60:FF:002606">
    <property type="entry name" value="Zinc finger protein, putative"/>
    <property type="match status" value="1"/>
</dbReference>
<feature type="domain" description="C2H2-type" evidence="12">
    <location>
        <begin position="615"/>
        <end position="644"/>
    </location>
</feature>
<evidence type="ECO:0000256" key="2">
    <source>
        <dbReference type="ARBA" id="ARBA00022723"/>
    </source>
</evidence>
<name>A0A914YNY0_9BILA</name>
<dbReference type="InterPro" id="IPR013087">
    <property type="entry name" value="Znf_C2H2_type"/>
</dbReference>
<feature type="region of interest" description="Disordered" evidence="10">
    <location>
        <begin position="695"/>
        <end position="782"/>
    </location>
</feature>
<dbReference type="SUPFAM" id="SSF54695">
    <property type="entry name" value="POZ domain"/>
    <property type="match status" value="1"/>
</dbReference>
<feature type="domain" description="C2H2-type" evidence="12">
    <location>
        <begin position="560"/>
        <end position="587"/>
    </location>
</feature>
<feature type="domain" description="C2H2-type" evidence="12">
    <location>
        <begin position="645"/>
        <end position="672"/>
    </location>
</feature>
<dbReference type="GO" id="GO:0008270">
    <property type="term" value="F:zinc ion binding"/>
    <property type="evidence" value="ECO:0007669"/>
    <property type="project" value="UniProtKB-KW"/>
</dbReference>
<dbReference type="SUPFAM" id="SSF57667">
    <property type="entry name" value="beta-beta-alpha zinc fingers"/>
    <property type="match status" value="5"/>
</dbReference>
<dbReference type="InterPro" id="IPR036236">
    <property type="entry name" value="Znf_C2H2_sf"/>
</dbReference>
<evidence type="ECO:0000259" key="12">
    <source>
        <dbReference type="PROSITE" id="PS50157"/>
    </source>
</evidence>
<evidence type="ECO:0000256" key="9">
    <source>
        <dbReference type="PROSITE-ProRule" id="PRU00042"/>
    </source>
</evidence>
<dbReference type="InterPro" id="IPR011705">
    <property type="entry name" value="BACK"/>
</dbReference>
<keyword evidence="13" id="KW-1185">Reference proteome</keyword>
<dbReference type="GO" id="GO:0005634">
    <property type="term" value="C:nucleus"/>
    <property type="evidence" value="ECO:0007669"/>
    <property type="project" value="UniProtKB-SubCell"/>
</dbReference>
<feature type="region of interest" description="Disordered" evidence="10">
    <location>
        <begin position="911"/>
        <end position="939"/>
    </location>
</feature>
<evidence type="ECO:0000256" key="3">
    <source>
        <dbReference type="ARBA" id="ARBA00022737"/>
    </source>
</evidence>
<feature type="region of interest" description="Disordered" evidence="10">
    <location>
        <begin position="958"/>
        <end position="992"/>
    </location>
</feature>
<dbReference type="PROSITE" id="PS50097">
    <property type="entry name" value="BTB"/>
    <property type="match status" value="1"/>
</dbReference>
<dbReference type="Proteomes" id="UP000887577">
    <property type="component" value="Unplaced"/>
</dbReference>
<evidence type="ECO:0000259" key="11">
    <source>
        <dbReference type="PROSITE" id="PS50097"/>
    </source>
</evidence>
<evidence type="ECO:0000256" key="10">
    <source>
        <dbReference type="SAM" id="MobiDB-lite"/>
    </source>
</evidence>
<accession>A0A914YNY0</accession>
<dbReference type="PROSITE" id="PS50157">
    <property type="entry name" value="ZINC_FINGER_C2H2_2"/>
    <property type="match status" value="7"/>
</dbReference>
<dbReference type="PROSITE" id="PS00028">
    <property type="entry name" value="ZINC_FINGER_C2H2_1"/>
    <property type="match status" value="5"/>
</dbReference>
<dbReference type="PANTHER" id="PTHR24393:SF158">
    <property type="entry name" value="C2H2-TYPE DOMAIN-CONTAINING PROTEIN"/>
    <property type="match status" value="1"/>
</dbReference>
<feature type="domain" description="C2H2-type" evidence="12">
    <location>
        <begin position="673"/>
        <end position="701"/>
    </location>
</feature>
<dbReference type="FunFam" id="3.30.160.60:FF:002343">
    <property type="entry name" value="Zinc finger protein 33A"/>
    <property type="match status" value="1"/>
</dbReference>
<dbReference type="GO" id="GO:0001228">
    <property type="term" value="F:DNA-binding transcription activator activity, RNA polymerase II-specific"/>
    <property type="evidence" value="ECO:0007669"/>
    <property type="project" value="TreeGrafter"/>
</dbReference>
<keyword evidence="5" id="KW-0862">Zinc</keyword>
<dbReference type="CDD" id="cd18186">
    <property type="entry name" value="BTB_POZ_ZBTB_KLHL-like"/>
    <property type="match status" value="1"/>
</dbReference>
<proteinExistence type="predicted"/>
<keyword evidence="7" id="KW-0804">Transcription</keyword>
<dbReference type="Pfam" id="PF07707">
    <property type="entry name" value="BACK"/>
    <property type="match status" value="1"/>
</dbReference>
<feature type="compositionally biased region" description="Basic residues" evidence="10">
    <location>
        <begin position="695"/>
        <end position="713"/>
    </location>
</feature>
<dbReference type="Gene3D" id="1.25.40.420">
    <property type="match status" value="1"/>
</dbReference>
<dbReference type="Pfam" id="PF00651">
    <property type="entry name" value="BTB"/>
    <property type="match status" value="1"/>
</dbReference>
<dbReference type="SMART" id="SM00225">
    <property type="entry name" value="BTB"/>
    <property type="match status" value="1"/>
</dbReference>